<reference evidence="1" key="1">
    <citation type="submission" date="2025-08" db="UniProtKB">
        <authorList>
            <consortium name="RefSeq"/>
        </authorList>
    </citation>
    <scope>IDENTIFICATION</scope>
</reference>
<name>A0A1S3YM23_TOBAC</name>
<gene>
    <name evidence="1" type="primary">LOC107777722</name>
</gene>
<accession>A0A1S3YM23</accession>
<evidence type="ECO:0000313" key="1">
    <source>
        <dbReference type="RefSeq" id="XP_016453336.1"/>
    </source>
</evidence>
<dbReference type="AlphaFoldDB" id="A0A1S3YM23"/>
<proteinExistence type="predicted"/>
<dbReference type="PaxDb" id="4097-A0A1S3YM23"/>
<dbReference type="PANTHER" id="PTHR11439:SF499">
    <property type="entry name" value="PPC DOMAIN-CONTAINING PROTEIN"/>
    <property type="match status" value="1"/>
</dbReference>
<dbReference type="CDD" id="cd09272">
    <property type="entry name" value="RNase_HI_RT_Ty1"/>
    <property type="match status" value="1"/>
</dbReference>
<organism evidence="1">
    <name type="scientific">Nicotiana tabacum</name>
    <name type="common">Common tobacco</name>
    <dbReference type="NCBI Taxonomy" id="4097"/>
    <lineage>
        <taxon>Eukaryota</taxon>
        <taxon>Viridiplantae</taxon>
        <taxon>Streptophyta</taxon>
        <taxon>Embryophyta</taxon>
        <taxon>Tracheophyta</taxon>
        <taxon>Spermatophyta</taxon>
        <taxon>Magnoliopsida</taxon>
        <taxon>eudicotyledons</taxon>
        <taxon>Gunneridae</taxon>
        <taxon>Pentapetalae</taxon>
        <taxon>asterids</taxon>
        <taxon>lamiids</taxon>
        <taxon>Solanales</taxon>
        <taxon>Solanaceae</taxon>
        <taxon>Nicotianoideae</taxon>
        <taxon>Nicotianeae</taxon>
        <taxon>Nicotiana</taxon>
    </lineage>
</organism>
<dbReference type="STRING" id="4097.A0A1S3YM23"/>
<dbReference type="PANTHER" id="PTHR11439">
    <property type="entry name" value="GAG-POL-RELATED RETROTRANSPOSON"/>
    <property type="match status" value="1"/>
</dbReference>
<dbReference type="KEGG" id="nta:107777722"/>
<protein>
    <recommendedName>
        <fullName evidence="2">Retrovirus-related Pol polyprotein from transposon TNT 1-94</fullName>
    </recommendedName>
</protein>
<dbReference type="OrthoDB" id="1275983at2759"/>
<evidence type="ECO:0008006" key="2">
    <source>
        <dbReference type="Google" id="ProtNLM"/>
    </source>
</evidence>
<sequence length="154" mass="17119">MDPDPSSPASLLRIHVSICGLLTVMPSQKKYALQLISQVGLAAAKPISTPIELNQKITTINYDKYVKVTGDEELLDVDNHQKLIGKLLYLTTTRPNICFTFQKQQVVSQSSAEAEYRSLAAASPEIIWFLGLLKEFQVTVHEPVVLYCDSKVVL</sequence>
<dbReference type="RefSeq" id="XP_016453336.1">
    <property type="nucleotide sequence ID" value="XM_016597850.1"/>
</dbReference>